<dbReference type="AlphaFoldDB" id="A0A501Q312"/>
<evidence type="ECO:0000256" key="1">
    <source>
        <dbReference type="SAM" id="Phobius"/>
    </source>
</evidence>
<evidence type="ECO:0000313" key="3">
    <source>
        <dbReference type="EMBL" id="TPD67063.1"/>
    </source>
</evidence>
<dbReference type="PANTHER" id="PTHR46546:SF4">
    <property type="entry name" value="SHEWANELLA-LIKE PROTEIN PHOSPHATASE 1"/>
    <property type="match status" value="1"/>
</dbReference>
<dbReference type="InterPro" id="IPR029052">
    <property type="entry name" value="Metallo-depent_PP-like"/>
</dbReference>
<accession>A0A501Q312</accession>
<keyword evidence="1" id="KW-1133">Transmembrane helix</keyword>
<organism evidence="3 4">
    <name type="scientific">Flavobacterium microcysteis</name>
    <dbReference type="NCBI Taxonomy" id="2596891"/>
    <lineage>
        <taxon>Bacteria</taxon>
        <taxon>Pseudomonadati</taxon>
        <taxon>Bacteroidota</taxon>
        <taxon>Flavobacteriia</taxon>
        <taxon>Flavobacteriales</taxon>
        <taxon>Flavobacteriaceae</taxon>
        <taxon>Flavobacterium</taxon>
    </lineage>
</organism>
<keyword evidence="4" id="KW-1185">Reference proteome</keyword>
<keyword evidence="1" id="KW-0812">Transmembrane</keyword>
<reference evidence="3 4" key="1">
    <citation type="submission" date="2019-06" db="EMBL/GenBank/DDBJ databases">
        <title>Flavobacterium sp. MaA-Y11 from geoumgang.</title>
        <authorList>
            <person name="Jeong S."/>
        </authorList>
    </citation>
    <scope>NUCLEOTIDE SEQUENCE [LARGE SCALE GENOMIC DNA]</scope>
    <source>
        <strain evidence="3 4">MaA-Y11</strain>
    </source>
</reference>
<keyword evidence="1" id="KW-0472">Membrane</keyword>
<comment type="caution">
    <text evidence="3">The sequence shown here is derived from an EMBL/GenBank/DDBJ whole genome shotgun (WGS) entry which is preliminary data.</text>
</comment>
<dbReference type="Pfam" id="PF00149">
    <property type="entry name" value="Metallophos"/>
    <property type="match status" value="1"/>
</dbReference>
<evidence type="ECO:0000313" key="4">
    <source>
        <dbReference type="Proteomes" id="UP000319175"/>
    </source>
</evidence>
<proteinExistence type="predicted"/>
<dbReference type="SUPFAM" id="SSF56300">
    <property type="entry name" value="Metallo-dependent phosphatases"/>
    <property type="match status" value="1"/>
</dbReference>
<dbReference type="Proteomes" id="UP000319175">
    <property type="component" value="Unassembled WGS sequence"/>
</dbReference>
<sequence>MPKYNNKIIIMKQSKFNKRAKKIIKWTAIIVVTYWLGTTLYFGYSDIDERKGTYVYYWSGLNALWRDDKEFGFKHNEIFETKLDGADGPYIFGDTIFRVDGDNSLYVEPLDSSRIVTVEADNADKDVFQVKLRKEYAQEADQFQLSKKMIAISDIEGNFDGFYSFLIANGVMDMQYHWTYGAGHLVLNGDFVDRGKNTTQVLWLIYKLEQEAEKAGGKVHYILGNHEIMNLYGDVSYCDFKYMEAAKRIGNTTRWDKGLRRLFAAESELGRWLRSKNIAEKIGLYLFVHAGLNTRHVDEKLSFKEMNAIARKYYGIYPDQKLEDKRHALVLSSYFSPYWDRSLSMNFLYRAVYFFNDPSNAPTHKPSQEELEKVLHYYGGEKLVIGHSVVDAITVDYKGKVFKIDVKHGQEKDSGKTVGLLIENGKEYAVDDKGRRSKL</sequence>
<feature type="transmembrane region" description="Helical" evidence="1">
    <location>
        <begin position="23"/>
        <end position="44"/>
    </location>
</feature>
<dbReference type="Gene3D" id="3.60.21.10">
    <property type="match status" value="1"/>
</dbReference>
<dbReference type="InterPro" id="IPR004843">
    <property type="entry name" value="Calcineurin-like_PHP"/>
</dbReference>
<evidence type="ECO:0000259" key="2">
    <source>
        <dbReference type="Pfam" id="PF00149"/>
    </source>
</evidence>
<protein>
    <submittedName>
        <fullName evidence="3">Metallophosphoesterase</fullName>
    </submittedName>
</protein>
<gene>
    <name evidence="3" type="ORF">FJA49_12335</name>
</gene>
<name>A0A501Q312_9FLAO</name>
<feature type="domain" description="Calcineurin-like phosphoesterase" evidence="2">
    <location>
        <begin position="150"/>
        <end position="390"/>
    </location>
</feature>
<dbReference type="PANTHER" id="PTHR46546">
    <property type="entry name" value="SHEWANELLA-LIKE PROTEIN PHOSPHATASE 1"/>
    <property type="match status" value="1"/>
</dbReference>
<dbReference type="GO" id="GO:0016787">
    <property type="term" value="F:hydrolase activity"/>
    <property type="evidence" value="ECO:0007669"/>
    <property type="project" value="InterPro"/>
</dbReference>
<dbReference type="EMBL" id="VFJE01000055">
    <property type="protein sequence ID" value="TPD67063.1"/>
    <property type="molecule type" value="Genomic_DNA"/>
</dbReference>